<keyword evidence="2" id="KW-1185">Reference proteome</keyword>
<reference evidence="1" key="1">
    <citation type="submission" date="2006-03" db="EMBL/GenBank/DDBJ databases">
        <authorList>
            <person name="Bowman J."/>
            <person name="Ferriera S."/>
            <person name="Johnson J."/>
            <person name="Kravitz S."/>
            <person name="Halpern A."/>
            <person name="Remington K."/>
            <person name="Beeson K."/>
            <person name="Tran B."/>
            <person name="Rogers Y.-H."/>
            <person name="Friedman R."/>
            <person name="Venter J.C."/>
        </authorList>
    </citation>
    <scope>NUCLEOTIDE SEQUENCE [LARGE SCALE GENOMIC DNA]</scope>
    <source>
        <strain evidence="1">ATCC 700755</strain>
    </source>
</reference>
<dbReference type="KEGG" id="ptq:P700755_002129"/>
<evidence type="ECO:0000313" key="2">
    <source>
        <dbReference type="Proteomes" id="UP000008514"/>
    </source>
</evidence>
<reference evidence="1" key="2">
    <citation type="submission" date="2012-09" db="EMBL/GenBank/DDBJ databases">
        <title>The complete sequence of Psychroflexus torquis an extreme psychrophile from sea-ice that is stimulated by light.</title>
        <authorList>
            <person name="Feng S."/>
            <person name="Powell S.M."/>
            <person name="Bowman J.P."/>
        </authorList>
    </citation>
    <scope>NUCLEOTIDE SEQUENCE [LARGE SCALE GENOMIC DNA]</scope>
    <source>
        <strain evidence="1">ATCC 700755</strain>
    </source>
</reference>
<dbReference type="STRING" id="313595.P700755_002129"/>
<sequence length="43" mass="5199">MSMLNFSKPIKKSRISYKRFLNIKEKQMGILIKPLEYKLKNKI</sequence>
<dbReference type="Proteomes" id="UP000008514">
    <property type="component" value="Chromosome"/>
</dbReference>
<evidence type="ECO:0000313" key="1">
    <source>
        <dbReference type="EMBL" id="AFU68920.1"/>
    </source>
</evidence>
<proteinExistence type="predicted"/>
<gene>
    <name evidence="1" type="ordered locus">P700755_002129</name>
</gene>
<dbReference type="AlphaFoldDB" id="K4ITV8"/>
<dbReference type="EMBL" id="CP003879">
    <property type="protein sequence ID" value="AFU68920.1"/>
    <property type="molecule type" value="Genomic_DNA"/>
</dbReference>
<name>K4ITV8_PSYTT</name>
<protein>
    <submittedName>
        <fullName evidence="1">Uncharacterized protein</fullName>
    </submittedName>
</protein>
<organism evidence="1 2">
    <name type="scientific">Psychroflexus torquis (strain ATCC 700755 / CIP 106069 / ACAM 623)</name>
    <dbReference type="NCBI Taxonomy" id="313595"/>
    <lineage>
        <taxon>Bacteria</taxon>
        <taxon>Pseudomonadati</taxon>
        <taxon>Bacteroidota</taxon>
        <taxon>Flavobacteriia</taxon>
        <taxon>Flavobacteriales</taxon>
        <taxon>Flavobacteriaceae</taxon>
        <taxon>Psychroflexus</taxon>
    </lineage>
</organism>
<accession>K4ITV8</accession>
<dbReference type="HOGENOM" id="CLU_3238565_0_0_10"/>